<feature type="region of interest" description="Disordered" evidence="1">
    <location>
        <begin position="62"/>
        <end position="110"/>
    </location>
</feature>
<gene>
    <name evidence="2" type="ORF">FGIG_08679</name>
</gene>
<evidence type="ECO:0000313" key="2">
    <source>
        <dbReference type="EMBL" id="TPP64230.1"/>
    </source>
</evidence>
<dbReference type="Proteomes" id="UP000316759">
    <property type="component" value="Unassembled WGS sequence"/>
</dbReference>
<evidence type="ECO:0000256" key="1">
    <source>
        <dbReference type="SAM" id="MobiDB-lite"/>
    </source>
</evidence>
<name>A0A504Z3V9_FASGI</name>
<keyword evidence="3" id="KW-1185">Reference proteome</keyword>
<organism evidence="2 3">
    <name type="scientific">Fasciola gigantica</name>
    <name type="common">Giant liver fluke</name>
    <dbReference type="NCBI Taxonomy" id="46835"/>
    <lineage>
        <taxon>Eukaryota</taxon>
        <taxon>Metazoa</taxon>
        <taxon>Spiralia</taxon>
        <taxon>Lophotrochozoa</taxon>
        <taxon>Platyhelminthes</taxon>
        <taxon>Trematoda</taxon>
        <taxon>Digenea</taxon>
        <taxon>Plagiorchiida</taxon>
        <taxon>Echinostomata</taxon>
        <taxon>Echinostomatoidea</taxon>
        <taxon>Fasciolidae</taxon>
        <taxon>Fasciola</taxon>
    </lineage>
</organism>
<accession>A0A504Z3V9</accession>
<sequence>MAWSSTQSVSPSSTESTSLTQPGTDRPQSEADTQVSSQSPDIPDTRDRIFELSSIDRSVLHPVVFPSGDNPLSDEDYQGEQRPASGAPAFTMFPPNTSATDDRFEKVVSG</sequence>
<feature type="compositionally biased region" description="Polar residues" evidence="1">
    <location>
        <begin position="30"/>
        <end position="40"/>
    </location>
</feature>
<evidence type="ECO:0000313" key="3">
    <source>
        <dbReference type="Proteomes" id="UP000316759"/>
    </source>
</evidence>
<comment type="caution">
    <text evidence="2">The sequence shown here is derived from an EMBL/GenBank/DDBJ whole genome shotgun (WGS) entry which is preliminary data.</text>
</comment>
<proteinExistence type="predicted"/>
<feature type="region of interest" description="Disordered" evidence="1">
    <location>
        <begin position="1"/>
        <end position="47"/>
    </location>
</feature>
<feature type="compositionally biased region" description="Low complexity" evidence="1">
    <location>
        <begin position="1"/>
        <end position="20"/>
    </location>
</feature>
<protein>
    <submittedName>
        <fullName evidence="2">Uncharacterized protein</fullName>
    </submittedName>
</protein>
<dbReference type="EMBL" id="SUNJ01004685">
    <property type="protein sequence ID" value="TPP64230.1"/>
    <property type="molecule type" value="Genomic_DNA"/>
</dbReference>
<reference evidence="2 3" key="1">
    <citation type="submission" date="2019-04" db="EMBL/GenBank/DDBJ databases">
        <title>Annotation for the trematode Fasciola gigantica.</title>
        <authorList>
            <person name="Choi Y.-J."/>
        </authorList>
    </citation>
    <scope>NUCLEOTIDE SEQUENCE [LARGE SCALE GENOMIC DNA]</scope>
    <source>
        <strain evidence="2">Uganda_cow_1</strain>
    </source>
</reference>
<feature type="compositionally biased region" description="Basic and acidic residues" evidence="1">
    <location>
        <begin position="100"/>
        <end position="110"/>
    </location>
</feature>
<dbReference type="AlphaFoldDB" id="A0A504Z3V9"/>